<evidence type="ECO:0000259" key="10">
    <source>
        <dbReference type="Pfam" id="PF08472"/>
    </source>
</evidence>
<dbReference type="SFLD" id="SFLDS00003">
    <property type="entry name" value="Haloacid_Dehalogenase"/>
    <property type="match status" value="1"/>
</dbReference>
<evidence type="ECO:0000256" key="8">
    <source>
        <dbReference type="RuleBase" id="RU368007"/>
    </source>
</evidence>
<feature type="domain" description="Sucrose phosphatase-like" evidence="9">
    <location>
        <begin position="18"/>
        <end position="268"/>
    </location>
</feature>
<dbReference type="SUPFAM" id="SSF54427">
    <property type="entry name" value="NTF2-like"/>
    <property type="match status" value="1"/>
</dbReference>
<dbReference type="EC" id="3.1.3.24" evidence="8"/>
<comment type="catalytic activity">
    <reaction evidence="7 8">
        <text>sucrose 6(F)-phosphate + H2O = sucrose + phosphate</text>
        <dbReference type="Rhea" id="RHEA:19289"/>
        <dbReference type="ChEBI" id="CHEBI:15377"/>
        <dbReference type="ChEBI" id="CHEBI:17992"/>
        <dbReference type="ChEBI" id="CHEBI:43474"/>
        <dbReference type="ChEBI" id="CHEBI:57723"/>
        <dbReference type="EC" id="3.1.3.24"/>
    </reaction>
</comment>
<protein>
    <recommendedName>
        <fullName evidence="8">Sucrose-phosphatase</fullName>
        <ecNumber evidence="8">3.1.3.24</ecNumber>
    </recommendedName>
</protein>
<keyword evidence="12" id="KW-1185">Reference proteome</keyword>
<accession>A0ABD1YLN2</accession>
<evidence type="ECO:0000256" key="1">
    <source>
        <dbReference type="ARBA" id="ARBA00001946"/>
    </source>
</evidence>
<proteinExistence type="inferred from homology"/>
<gene>
    <name evidence="11" type="ORF">R1flu_016368</name>
</gene>
<dbReference type="SFLD" id="SFLDG01141">
    <property type="entry name" value="C2.B.1:_Sucrose_Phosphatase_Li"/>
    <property type="match status" value="1"/>
</dbReference>
<dbReference type="Pfam" id="PF05116">
    <property type="entry name" value="S6PP"/>
    <property type="match status" value="1"/>
</dbReference>
<dbReference type="GO" id="GO:0000287">
    <property type="term" value="F:magnesium ion binding"/>
    <property type="evidence" value="ECO:0007669"/>
    <property type="project" value="UniProtKB-UniRule"/>
</dbReference>
<comment type="pathway">
    <text evidence="2 8">Glycan biosynthesis; sucrose biosynthesis; sucrose from D-fructose 6-phosphate and UDP-alpha-D-glucose: step 2/2.</text>
</comment>
<dbReference type="InterPro" id="IPR006379">
    <property type="entry name" value="HAD-SF_hydro_IIB"/>
</dbReference>
<evidence type="ECO:0000256" key="3">
    <source>
        <dbReference type="ARBA" id="ARBA00007211"/>
    </source>
</evidence>
<feature type="domain" description="Sucrose-phosphatase C-terminal" evidence="10">
    <location>
        <begin position="296"/>
        <end position="425"/>
    </location>
</feature>
<dbReference type="NCBIfam" id="TIGR01482">
    <property type="entry name" value="SPP-subfamily"/>
    <property type="match status" value="1"/>
</dbReference>
<dbReference type="InterPro" id="IPR013679">
    <property type="entry name" value="SPP_C"/>
</dbReference>
<keyword evidence="6 8" id="KW-0460">Magnesium</keyword>
<dbReference type="InterPro" id="IPR036412">
    <property type="entry name" value="HAD-like_sf"/>
</dbReference>
<comment type="caution">
    <text evidence="11">The sequence shown here is derived from an EMBL/GenBank/DDBJ whole genome shotgun (WGS) entry which is preliminary data.</text>
</comment>
<dbReference type="SUPFAM" id="SSF56784">
    <property type="entry name" value="HAD-like"/>
    <property type="match status" value="1"/>
</dbReference>
<dbReference type="CDD" id="cd02605">
    <property type="entry name" value="HAD_SPP"/>
    <property type="match status" value="1"/>
</dbReference>
<dbReference type="Gene3D" id="3.10.450.50">
    <property type="match status" value="1"/>
</dbReference>
<evidence type="ECO:0000256" key="2">
    <source>
        <dbReference type="ARBA" id="ARBA00005070"/>
    </source>
</evidence>
<evidence type="ECO:0000256" key="4">
    <source>
        <dbReference type="ARBA" id="ARBA00011738"/>
    </source>
</evidence>
<dbReference type="InterPro" id="IPR006380">
    <property type="entry name" value="SPP-like_dom"/>
</dbReference>
<dbReference type="GO" id="GO:0005986">
    <property type="term" value="P:sucrose biosynthetic process"/>
    <property type="evidence" value="ECO:0007669"/>
    <property type="project" value="UniProtKB-UniRule"/>
</dbReference>
<dbReference type="PANTHER" id="PTHR46521:SF4">
    <property type="entry name" value="SUCROSE-PHOSPHATASE 2-RELATED"/>
    <property type="match status" value="1"/>
</dbReference>
<dbReference type="AlphaFoldDB" id="A0ABD1YLN2"/>
<evidence type="ECO:0000256" key="7">
    <source>
        <dbReference type="ARBA" id="ARBA00048036"/>
    </source>
</evidence>
<dbReference type="InterPro" id="IPR012847">
    <property type="entry name" value="Sucrose_phosphatase_pln/cyn"/>
</dbReference>
<dbReference type="Gene3D" id="3.90.1070.10">
    <property type="match status" value="1"/>
</dbReference>
<comment type="similarity">
    <text evidence="3 8">Belongs to the sucrose phosphatase family.</text>
</comment>
<dbReference type="SFLD" id="SFLDF00043">
    <property type="entry name" value="sucrose-phosphatase"/>
    <property type="match status" value="1"/>
</dbReference>
<dbReference type="PANTHER" id="PTHR46521">
    <property type="entry name" value="SUCROSE-PHOSPHATASE 2-RELATED"/>
    <property type="match status" value="1"/>
</dbReference>
<dbReference type="InterPro" id="IPR032710">
    <property type="entry name" value="NTF2-like_dom_sf"/>
</dbReference>
<comment type="cofactor">
    <cofactor evidence="1 8">
        <name>Mg(2+)</name>
        <dbReference type="ChEBI" id="CHEBI:18420"/>
    </cofactor>
</comment>
<organism evidence="11 12">
    <name type="scientific">Riccia fluitans</name>
    <dbReference type="NCBI Taxonomy" id="41844"/>
    <lineage>
        <taxon>Eukaryota</taxon>
        <taxon>Viridiplantae</taxon>
        <taxon>Streptophyta</taxon>
        <taxon>Embryophyta</taxon>
        <taxon>Marchantiophyta</taxon>
        <taxon>Marchantiopsida</taxon>
        <taxon>Marchantiidae</taxon>
        <taxon>Marchantiales</taxon>
        <taxon>Ricciaceae</taxon>
        <taxon>Riccia</taxon>
    </lineage>
</organism>
<name>A0ABD1YLN2_9MARC</name>
<sequence length="443" mass="50518">MMNSVVSDAIPSRRPVPKFMIVSDLDHTMVDHEDKEYTSLLRFNALWEAHYRHNSRLVFSTGRSLVLYNQLRQEVPLLTPDILIMSVGTEIRYGDTMEEDLGWVKELDVEWNRDIIVEEAKKLNLKFQCDSEQRPHKVSFHVTKSDAPTVKEKLAAALKAHGLTTKFIYSGGIDLDVLPVGAGKGQALAYLLRKFRQEENTPEHTLVCGDSGNDAELFEVADVHGVIVGNAQEELLQWHKHNAEHRSNVFRATKRCAAGIIEAMEHFKFTPNVSPRDLTTPLKKQAQPKDKIAALAHEIVEFQLHYEKWFKGGVDNKEEEFQRLKVTLLPACTIIHPWGVETVARKSIENARRLYGSQKGKKFFIWIDRIRILELTEGTWAVKFDKWVKSEDTGDTTCRLTSALLENKAGTPNGVAWLSIHETWLHEHEGKTPSYVAEMDKSK</sequence>
<evidence type="ECO:0000256" key="5">
    <source>
        <dbReference type="ARBA" id="ARBA00022801"/>
    </source>
</evidence>
<evidence type="ECO:0000256" key="6">
    <source>
        <dbReference type="ARBA" id="ARBA00022842"/>
    </source>
</evidence>
<dbReference type="NCBIfam" id="TIGR01485">
    <property type="entry name" value="SPP_plant-cyano"/>
    <property type="match status" value="1"/>
</dbReference>
<dbReference type="InterPro" id="IPR023214">
    <property type="entry name" value="HAD_sf"/>
</dbReference>
<evidence type="ECO:0000259" key="9">
    <source>
        <dbReference type="Pfam" id="PF05116"/>
    </source>
</evidence>
<dbReference type="SFLD" id="SFLDG01140">
    <property type="entry name" value="C2.B:_Phosphomannomutase_and_P"/>
    <property type="match status" value="1"/>
</dbReference>
<dbReference type="InterPro" id="IPR051518">
    <property type="entry name" value="Sucrose_Phosphatase"/>
</dbReference>
<dbReference type="NCBIfam" id="TIGR01484">
    <property type="entry name" value="HAD-SF-IIB"/>
    <property type="match status" value="1"/>
</dbReference>
<evidence type="ECO:0000313" key="12">
    <source>
        <dbReference type="Proteomes" id="UP001605036"/>
    </source>
</evidence>
<comment type="function">
    <text evidence="8">Catalyzes the final step of sucrose synthesis.</text>
</comment>
<dbReference type="Proteomes" id="UP001605036">
    <property type="component" value="Unassembled WGS sequence"/>
</dbReference>
<keyword evidence="5 8" id="KW-0378">Hydrolase</keyword>
<dbReference type="EMBL" id="JBHFFA010000004">
    <property type="protein sequence ID" value="KAL2631682.1"/>
    <property type="molecule type" value="Genomic_DNA"/>
</dbReference>
<evidence type="ECO:0000313" key="11">
    <source>
        <dbReference type="EMBL" id="KAL2631682.1"/>
    </source>
</evidence>
<reference evidence="11 12" key="1">
    <citation type="submission" date="2024-09" db="EMBL/GenBank/DDBJ databases">
        <title>Chromosome-scale assembly of Riccia fluitans.</title>
        <authorList>
            <person name="Paukszto L."/>
            <person name="Sawicki J."/>
            <person name="Karawczyk K."/>
            <person name="Piernik-Szablinska J."/>
            <person name="Szczecinska M."/>
            <person name="Mazdziarz M."/>
        </authorList>
    </citation>
    <scope>NUCLEOTIDE SEQUENCE [LARGE SCALE GENOMIC DNA]</scope>
    <source>
        <strain evidence="11">Rf_01</strain>
        <tissue evidence="11">Aerial parts of the thallus</tissue>
    </source>
</reference>
<dbReference type="Gene3D" id="3.40.50.1000">
    <property type="entry name" value="HAD superfamily/HAD-like"/>
    <property type="match status" value="1"/>
</dbReference>
<dbReference type="GO" id="GO:0050307">
    <property type="term" value="F:sucrose-phosphate phosphatase activity"/>
    <property type="evidence" value="ECO:0007669"/>
    <property type="project" value="UniProtKB-UniRule"/>
</dbReference>
<dbReference type="Pfam" id="PF08472">
    <property type="entry name" value="S6PP_C"/>
    <property type="match status" value="1"/>
</dbReference>
<comment type="subunit">
    <text evidence="4 8">Homodimer.</text>
</comment>